<evidence type="ECO:0000313" key="3">
    <source>
        <dbReference type="Proteomes" id="UP000326671"/>
    </source>
</evidence>
<dbReference type="InterPro" id="IPR007809">
    <property type="entry name" value="FlgN-like"/>
</dbReference>
<dbReference type="OrthoDB" id="2381500at2"/>
<keyword evidence="3" id="KW-1185">Reference proteome</keyword>
<dbReference type="InterPro" id="IPR036679">
    <property type="entry name" value="FlgN-like_sf"/>
</dbReference>
<keyword evidence="2" id="KW-0282">Flagellum</keyword>
<dbReference type="Pfam" id="PF05130">
    <property type="entry name" value="FlgN"/>
    <property type="match status" value="1"/>
</dbReference>
<sequence>MSAKNIIMALEQLLSMHEDLYEKSKLKTDVIKSGKVDALRSMTNDERKWARTINDIQKELMHHTDSFLKSFSISKEGPSLRDCLTYMSEQEKEFAAALQAKLVYQVNLIKRQNDLNQQLLQQSLAFVNMSLDLLTPDPDTDSYNYERPNRQQSYEQFGRSLFDSNA</sequence>
<gene>
    <name evidence="2" type="ORF">F4V44_16200</name>
</gene>
<dbReference type="EMBL" id="VYKL01000025">
    <property type="protein sequence ID" value="KAA9022056.1"/>
    <property type="molecule type" value="Genomic_DNA"/>
</dbReference>
<evidence type="ECO:0000256" key="1">
    <source>
        <dbReference type="ARBA" id="ARBA00022795"/>
    </source>
</evidence>
<dbReference type="Proteomes" id="UP000326671">
    <property type="component" value="Unassembled WGS sequence"/>
</dbReference>
<name>A0A5J5HQX8_9BACI</name>
<dbReference type="GO" id="GO:0044780">
    <property type="term" value="P:bacterial-type flagellum assembly"/>
    <property type="evidence" value="ECO:0007669"/>
    <property type="project" value="InterPro"/>
</dbReference>
<dbReference type="SUPFAM" id="SSF140566">
    <property type="entry name" value="FlgN-like"/>
    <property type="match status" value="1"/>
</dbReference>
<protein>
    <submittedName>
        <fullName evidence="2">Flagellar protein FlgN</fullName>
    </submittedName>
</protein>
<dbReference type="AlphaFoldDB" id="A0A5J5HQX8"/>
<keyword evidence="1" id="KW-1005">Bacterial flagellum biogenesis</keyword>
<dbReference type="Gene3D" id="1.20.58.300">
    <property type="entry name" value="FlgN-like"/>
    <property type="match status" value="1"/>
</dbReference>
<evidence type="ECO:0000313" key="2">
    <source>
        <dbReference type="EMBL" id="KAA9022056.1"/>
    </source>
</evidence>
<comment type="caution">
    <text evidence="2">The sequence shown here is derived from an EMBL/GenBank/DDBJ whole genome shotgun (WGS) entry which is preliminary data.</text>
</comment>
<keyword evidence="2" id="KW-0966">Cell projection</keyword>
<dbReference type="RefSeq" id="WP_150441051.1">
    <property type="nucleotide sequence ID" value="NZ_VYKL01000025.1"/>
</dbReference>
<proteinExistence type="predicted"/>
<reference evidence="2 3" key="1">
    <citation type="submission" date="2019-09" db="EMBL/GenBank/DDBJ databases">
        <title>Whole genome sequences of isolates from the Mars Exploration Rovers.</title>
        <authorList>
            <person name="Seuylemezian A."/>
            <person name="Vaishampayan P."/>
        </authorList>
    </citation>
    <scope>NUCLEOTIDE SEQUENCE [LARGE SCALE GENOMIC DNA]</scope>
    <source>
        <strain evidence="2 3">MER_TA_151</strain>
    </source>
</reference>
<keyword evidence="2" id="KW-0969">Cilium</keyword>
<organism evidence="2 3">
    <name type="scientific">Niallia endozanthoxylica</name>
    <dbReference type="NCBI Taxonomy" id="2036016"/>
    <lineage>
        <taxon>Bacteria</taxon>
        <taxon>Bacillati</taxon>
        <taxon>Bacillota</taxon>
        <taxon>Bacilli</taxon>
        <taxon>Bacillales</taxon>
        <taxon>Bacillaceae</taxon>
        <taxon>Niallia</taxon>
    </lineage>
</organism>
<accession>A0A5J5HQX8</accession>